<gene>
    <name evidence="2" type="ORF">NCTC10376_00900</name>
</gene>
<keyword evidence="1" id="KW-0472">Membrane</keyword>
<dbReference type="RefSeq" id="WP_115370430.1">
    <property type="nucleotide sequence ID" value="NZ_CP083628.1"/>
</dbReference>
<keyword evidence="1" id="KW-1133">Transmembrane helix</keyword>
<reference evidence="2 3" key="1">
    <citation type="submission" date="2018-06" db="EMBL/GenBank/DDBJ databases">
        <authorList>
            <consortium name="Pathogen Informatics"/>
            <person name="Doyle S."/>
        </authorList>
    </citation>
    <scope>NUCLEOTIDE SEQUENCE [LARGE SCALE GENOMIC DNA]</scope>
    <source>
        <strain evidence="2 3">NCTC10376</strain>
    </source>
</reference>
<dbReference type="NCBIfam" id="TIGR03747">
    <property type="entry name" value="conj_TIGR03747"/>
    <property type="match status" value="1"/>
</dbReference>
<feature type="transmembrane region" description="Helical" evidence="1">
    <location>
        <begin position="199"/>
        <end position="218"/>
    </location>
</feature>
<dbReference type="EMBL" id="UGTW01000001">
    <property type="protein sequence ID" value="SUC15062.1"/>
    <property type="molecule type" value="Genomic_DNA"/>
</dbReference>
<feature type="transmembrane region" description="Helical" evidence="1">
    <location>
        <begin position="28"/>
        <end position="56"/>
    </location>
</feature>
<accession>A0A379F6M2</accession>
<proteinExistence type="predicted"/>
<dbReference type="AlphaFoldDB" id="A0A379F6M2"/>
<dbReference type="Proteomes" id="UP000254331">
    <property type="component" value="Unassembled WGS sequence"/>
</dbReference>
<name>A0A379F6M2_PROVU</name>
<keyword evidence="1" id="KW-0812">Transmembrane</keyword>
<organism evidence="2 3">
    <name type="scientific">Proteus vulgaris</name>
    <dbReference type="NCBI Taxonomy" id="585"/>
    <lineage>
        <taxon>Bacteria</taxon>
        <taxon>Pseudomonadati</taxon>
        <taxon>Pseudomonadota</taxon>
        <taxon>Gammaproteobacteria</taxon>
        <taxon>Enterobacterales</taxon>
        <taxon>Morganellaceae</taxon>
        <taxon>Proteus</taxon>
    </lineage>
</organism>
<evidence type="ECO:0000313" key="2">
    <source>
        <dbReference type="EMBL" id="SUC15062.1"/>
    </source>
</evidence>
<feature type="transmembrane region" description="Helical" evidence="1">
    <location>
        <begin position="77"/>
        <end position="96"/>
    </location>
</feature>
<dbReference type="Pfam" id="PF14348">
    <property type="entry name" value="DtrJ-like"/>
    <property type="match status" value="1"/>
</dbReference>
<protein>
    <submittedName>
        <fullName evidence="2">Integrating conjugative element membrane protein, PFL_4697 family</fullName>
    </submittedName>
</protein>
<dbReference type="InterPro" id="IPR022266">
    <property type="entry name" value="DtrJ-like"/>
</dbReference>
<evidence type="ECO:0000256" key="1">
    <source>
        <dbReference type="SAM" id="Phobius"/>
    </source>
</evidence>
<sequence>MSQINTSSTSSLTSPKRRGFFTTLLWDLHWQIIGVLLASLLFSLILEYIGIFFFWAEEGAQHSYQIMLIERTYFAESFTQSIFLSSPVITIIYWITDFSQWMQDSLLKIPLSSIRMGNGVTDGINVGAIKAIQAGEQYLLATFFVLQIVMMRVTILVLSIPLFILVIIVSVVDGLVRRDLRRYGAAYESSFLYHHAKRIIKPAIYIPCVLYLSLPFAVYPNILLLPSTLLIGMAISVTVGSFKKYL</sequence>
<feature type="transmembrane region" description="Helical" evidence="1">
    <location>
        <begin position="149"/>
        <end position="172"/>
    </location>
</feature>
<evidence type="ECO:0000313" key="3">
    <source>
        <dbReference type="Proteomes" id="UP000254331"/>
    </source>
</evidence>